<dbReference type="InterPro" id="IPR003779">
    <property type="entry name" value="CMD-like"/>
</dbReference>
<organism evidence="2 3">
    <name type="scientific">Pontibacillus halophilus JSM 076056 = DSM 19796</name>
    <dbReference type="NCBI Taxonomy" id="1385510"/>
    <lineage>
        <taxon>Bacteria</taxon>
        <taxon>Bacillati</taxon>
        <taxon>Bacillota</taxon>
        <taxon>Bacilli</taxon>
        <taxon>Bacillales</taxon>
        <taxon>Bacillaceae</taxon>
        <taxon>Pontibacillus</taxon>
    </lineage>
</organism>
<sequence>MSTYAKQLVDDYRRGVQLFSEKMPEIARQYNEFTKVSFQEGVLQKKYKHLTALAISIKEQDETCITYHTHQCVELGCTDDEIHEILGVAAAFGGGEAMSKAVTTALEAVEEFRG</sequence>
<reference evidence="2 3" key="1">
    <citation type="submission" date="2013-08" db="EMBL/GenBank/DDBJ databases">
        <authorList>
            <person name="Huang J."/>
            <person name="Wang G."/>
        </authorList>
    </citation>
    <scope>NUCLEOTIDE SEQUENCE [LARGE SCALE GENOMIC DNA]</scope>
    <source>
        <strain evidence="2 3">JSM 076056</strain>
    </source>
</reference>
<dbReference type="SUPFAM" id="SSF69118">
    <property type="entry name" value="AhpD-like"/>
    <property type="match status" value="1"/>
</dbReference>
<dbReference type="Gene3D" id="1.20.1290.10">
    <property type="entry name" value="AhpD-like"/>
    <property type="match status" value="1"/>
</dbReference>
<dbReference type="PANTHER" id="PTHR33930:SF2">
    <property type="entry name" value="BLR3452 PROTEIN"/>
    <property type="match status" value="1"/>
</dbReference>
<dbReference type="GO" id="GO:0051920">
    <property type="term" value="F:peroxiredoxin activity"/>
    <property type="evidence" value="ECO:0007669"/>
    <property type="project" value="InterPro"/>
</dbReference>
<comment type="caution">
    <text evidence="2">The sequence shown here is derived from an EMBL/GenBank/DDBJ whole genome shotgun (WGS) entry which is preliminary data.</text>
</comment>
<evidence type="ECO:0000313" key="3">
    <source>
        <dbReference type="Proteomes" id="UP000030528"/>
    </source>
</evidence>
<dbReference type="eggNOG" id="COG0599">
    <property type="taxonomic scope" value="Bacteria"/>
</dbReference>
<proteinExistence type="predicted"/>
<name>A0A0A5GGI9_9BACI</name>
<dbReference type="RefSeq" id="WP_026800497.1">
    <property type="nucleotide sequence ID" value="NZ_AULI01000008.1"/>
</dbReference>
<evidence type="ECO:0000259" key="1">
    <source>
        <dbReference type="Pfam" id="PF02627"/>
    </source>
</evidence>
<accession>A0A0A5GGI9</accession>
<keyword evidence="3" id="KW-1185">Reference proteome</keyword>
<dbReference type="Proteomes" id="UP000030528">
    <property type="component" value="Unassembled WGS sequence"/>
</dbReference>
<dbReference type="InterPro" id="IPR029032">
    <property type="entry name" value="AhpD-like"/>
</dbReference>
<protein>
    <recommendedName>
        <fullName evidence="1">Carboxymuconolactone decarboxylase-like domain-containing protein</fullName>
    </recommendedName>
</protein>
<dbReference type="OrthoDB" id="1683318at2"/>
<dbReference type="AlphaFoldDB" id="A0A0A5GGI9"/>
<dbReference type="EMBL" id="AVPE01000006">
    <property type="protein sequence ID" value="KGX92361.1"/>
    <property type="molecule type" value="Genomic_DNA"/>
</dbReference>
<dbReference type="Pfam" id="PF02627">
    <property type="entry name" value="CMD"/>
    <property type="match status" value="1"/>
</dbReference>
<dbReference type="PANTHER" id="PTHR33930">
    <property type="entry name" value="ALKYL HYDROPEROXIDE REDUCTASE AHPD"/>
    <property type="match status" value="1"/>
</dbReference>
<feature type="domain" description="Carboxymuconolactone decarboxylase-like" evidence="1">
    <location>
        <begin position="24"/>
        <end position="103"/>
    </location>
</feature>
<evidence type="ECO:0000313" key="2">
    <source>
        <dbReference type="EMBL" id="KGX92361.1"/>
    </source>
</evidence>
<gene>
    <name evidence="2" type="ORF">N781_16550</name>
</gene>
<dbReference type="STRING" id="1385510.GCA_000425205_02124"/>